<name>A0A1I2BX34_9GAMM</name>
<dbReference type="STRING" id="500610.SAMN02799615_01270"/>
<dbReference type="Gene3D" id="3.40.50.1820">
    <property type="entry name" value="alpha/beta hydrolase"/>
    <property type="match status" value="1"/>
</dbReference>
<organism evidence="1 2">
    <name type="scientific">Dyella marensis</name>
    <dbReference type="NCBI Taxonomy" id="500610"/>
    <lineage>
        <taxon>Bacteria</taxon>
        <taxon>Pseudomonadati</taxon>
        <taxon>Pseudomonadota</taxon>
        <taxon>Gammaproteobacteria</taxon>
        <taxon>Lysobacterales</taxon>
        <taxon>Rhodanobacteraceae</taxon>
        <taxon>Dyella</taxon>
    </lineage>
</organism>
<dbReference type="PANTHER" id="PTHR47751:SF1">
    <property type="entry name" value="SUPERFAMILY HYDROLASE, PUTATIVE (AFU_ORTHOLOGUE AFUA_2G16580)-RELATED"/>
    <property type="match status" value="1"/>
</dbReference>
<evidence type="ECO:0000313" key="2">
    <source>
        <dbReference type="Proteomes" id="UP000199477"/>
    </source>
</evidence>
<dbReference type="SUPFAM" id="SSF53474">
    <property type="entry name" value="alpha/beta-Hydrolases"/>
    <property type="match status" value="1"/>
</dbReference>
<evidence type="ECO:0000313" key="1">
    <source>
        <dbReference type="EMBL" id="SFE59900.1"/>
    </source>
</evidence>
<keyword evidence="2" id="KW-1185">Reference proteome</keyword>
<gene>
    <name evidence="1" type="ORF">SAMN02799615_01270</name>
</gene>
<reference evidence="2" key="1">
    <citation type="submission" date="2016-10" db="EMBL/GenBank/DDBJ databases">
        <authorList>
            <person name="Varghese N."/>
            <person name="Submissions S."/>
        </authorList>
    </citation>
    <scope>NUCLEOTIDE SEQUENCE [LARGE SCALE GENOMIC DNA]</scope>
    <source>
        <strain evidence="2">UNC178MFTsu3.1</strain>
    </source>
</reference>
<sequence length="302" mass="33159">MDKVYFERDGLELVGHLFTPEGFDEQHLYNAVIVQGSLTSVKEQMAGTYAQKLAGQGFVALAFDYSHYGESAGEPRQLESPAEKLRDLQAAVSFLSQRPYVRAVGMVGICTSAGNAIELGAVEPGLRVLATIAAFLPGPALYNKLYGDDGVATRKARSSASRRKYEKSGELDLVPAYSETDPTAINVGKPGSYDYYLNPSRGNVPTYRNQAALMGLEQFMEFDPISKAARMTAPTLIVHSDGCAFPDEARRLFAELRVEKELVWADGTHYDYYDSQQQVDNAVANVARFFKAHMAPEASEET</sequence>
<dbReference type="Proteomes" id="UP000199477">
    <property type="component" value="Unassembled WGS sequence"/>
</dbReference>
<dbReference type="InterPro" id="IPR051411">
    <property type="entry name" value="Polyketide_trans_af380"/>
</dbReference>
<dbReference type="PANTHER" id="PTHR47751">
    <property type="entry name" value="SUPERFAMILY HYDROLASE, PUTATIVE (AFU_ORTHOLOGUE AFUA_2G16580)-RELATED"/>
    <property type="match status" value="1"/>
</dbReference>
<dbReference type="Gene3D" id="1.10.10.800">
    <property type="match status" value="1"/>
</dbReference>
<dbReference type="InterPro" id="IPR029058">
    <property type="entry name" value="AB_hydrolase_fold"/>
</dbReference>
<proteinExistence type="predicted"/>
<dbReference type="AlphaFoldDB" id="A0A1I2BX34"/>
<dbReference type="EMBL" id="FONH01000003">
    <property type="protein sequence ID" value="SFE59900.1"/>
    <property type="molecule type" value="Genomic_DNA"/>
</dbReference>
<dbReference type="RefSeq" id="WP_197022880.1">
    <property type="nucleotide sequence ID" value="NZ_FONH01000003.1"/>
</dbReference>
<protein>
    <submittedName>
        <fullName evidence="1">Uncharacterized protein</fullName>
    </submittedName>
</protein>
<accession>A0A1I2BX34</accession>